<organism evidence="8 9">
    <name type="scientific">Scleropages formosus</name>
    <name type="common">Asian bonytongue</name>
    <name type="synonym">Osteoglossum formosum</name>
    <dbReference type="NCBI Taxonomy" id="113540"/>
    <lineage>
        <taxon>Eukaryota</taxon>
        <taxon>Metazoa</taxon>
        <taxon>Chordata</taxon>
        <taxon>Craniata</taxon>
        <taxon>Vertebrata</taxon>
        <taxon>Euteleostomi</taxon>
        <taxon>Actinopterygii</taxon>
        <taxon>Neopterygii</taxon>
        <taxon>Teleostei</taxon>
        <taxon>Osteoglossocephala</taxon>
        <taxon>Osteoglossomorpha</taxon>
        <taxon>Osteoglossiformes</taxon>
        <taxon>Osteoglossidae</taxon>
        <taxon>Scleropages</taxon>
    </lineage>
</organism>
<keyword evidence="2" id="KW-0597">Phosphoprotein</keyword>
<dbReference type="Proteomes" id="UP000694397">
    <property type="component" value="Chromosome 15"/>
</dbReference>
<evidence type="ECO:0000313" key="8">
    <source>
        <dbReference type="Ensembl" id="ENSSFOP00015019560.2"/>
    </source>
</evidence>
<evidence type="ECO:0000256" key="5">
    <source>
        <dbReference type="ARBA" id="ARBA00023288"/>
    </source>
</evidence>
<dbReference type="Pfam" id="PF03832">
    <property type="entry name" value="WSK"/>
    <property type="match status" value="1"/>
</dbReference>
<evidence type="ECO:0000259" key="7">
    <source>
        <dbReference type="PROSITE" id="PS51893"/>
    </source>
</evidence>
<feature type="region of interest" description="Disordered" evidence="6">
    <location>
        <begin position="1"/>
        <end position="34"/>
    </location>
</feature>
<dbReference type="Ensembl" id="ENSSFOT00015019786.2">
    <property type="protein sequence ID" value="ENSSFOP00015019560.2"/>
    <property type="gene ID" value="ENSSFOG00015012588.2"/>
</dbReference>
<feature type="region of interest" description="Disordered" evidence="6">
    <location>
        <begin position="1110"/>
        <end position="1134"/>
    </location>
</feature>
<feature type="compositionally biased region" description="Basic and acidic residues" evidence="6">
    <location>
        <begin position="345"/>
        <end position="361"/>
    </location>
</feature>
<feature type="compositionally biased region" description="Basic and acidic residues" evidence="6">
    <location>
        <begin position="10"/>
        <end position="25"/>
    </location>
</feature>
<feature type="compositionally biased region" description="Acidic residues" evidence="6">
    <location>
        <begin position="362"/>
        <end position="377"/>
    </location>
</feature>
<dbReference type="GO" id="GO:0051018">
    <property type="term" value="F:protein kinase A binding"/>
    <property type="evidence" value="ECO:0007669"/>
    <property type="project" value="InterPro"/>
</dbReference>
<reference evidence="8" key="2">
    <citation type="submission" date="2025-08" db="UniProtKB">
        <authorList>
            <consortium name="Ensembl"/>
        </authorList>
    </citation>
    <scope>IDENTIFICATION</scope>
</reference>
<sequence>MGASNSAEVRSAERRGGARDVRTADPQKNGQITSLVGTLDDRMEQFDCQSEEKALVHVSQTDTIVSQKEGNPELTEVLHGAEVPEVNVGKEEKKSSDGKTLTVEKGREEGPADSSEVGFKKLFRAIGLKFTLKKDQSDSTETQEERKEDKGETSSSKEAEDAQGVTTMDDVKEQPVEESEAGGKPGGPAGDLPTDKDGGDTVDLQEATEEVPQKSQADISSESPYSPPQDTLSPLKRFFTQGIFSSLRKTESSATPIEEEIQEEVTAMEEPKETEEIAELSTEESEKTTIEATEEPQQEESTTPETTEAEHIPETVIITEETLNEDEIKSGVINEVKIHQTVVEEKADTLSAEDTNHIKYAEDEEDVDDEETSSEEDFPGKSFEAELLSSIEKQIQKLPLKQLFTGTCRKRFSSKKQTDEEEAEPSLSPEDSEEHLNDVSAQMEGVSEGDEGGSVLADKGKKTDAFLHWASFKKLITPMKNLQRASGSEEEVTNLIVTEEEDEMKPTEDEQAEFSTEEPKKKASSSVSWESLICVGSSKKRARKGSGGGEEKPEESQELIKEPELEISQEVDHEQTGGDGGSTWVSLKKLIPGSKKKKSDDQQEQVSSDQAGSDTLLVDLESPPAVPVSESSALEPVDITLNEDIPQKQADVAGEVVTEDTIAKIPSEELSQDHETPDVTTEVPQEYEVKQAEAVLQEAVESISLIPVVLPVTLADTKVEVVLVSVSSQILESVTKEEKTVLAAHEMSEVTAICTGFDSKAKSQVAAEIHEADIKEQKIQFQEAGAQVQQILEEKEKFPEQNGIEEVSQAQIEVKEQISEAVNDLQEAVPVKEALVSSGEGEIETLEVHLVAEDTPKPVAEGPVVSNADEFASGQSTNVIEVSSAKREKSEEDHIKDTAGDAPVVEAVIKSDVDVALTNVTAAVEDVCESIEKTAEESFLQTQATAAEEHRPDISPESTKEAMEIISETEREFFVSNVHHETEVATITPTDSLATSIITKGDKTEEQEVSETETVETGPALLEENVDVREVAEGSKKAEEELTEEEVRHEAKEDTECDKSHTTREEDSHEEEDAKVELEDQGLDHQATEIAVDGVPFELVSVRDVSSQTDEVEVYSSEPETKEDPCQEVSDTKTEERATVELQKSEDAEQATTAKVDSGLMEAIVPDSQCQMLLAQEQCEAIKEEESQVTEHVDLPESTTGGPPECQKPRADILQTSVEGPQQSTVVPVADIGSETVATKDMQYQEATSESIQSKVV</sequence>
<evidence type="ECO:0000256" key="1">
    <source>
        <dbReference type="ARBA" id="ARBA00004635"/>
    </source>
</evidence>
<evidence type="ECO:0000313" key="9">
    <source>
        <dbReference type="Proteomes" id="UP000694397"/>
    </source>
</evidence>
<evidence type="ECO:0000256" key="2">
    <source>
        <dbReference type="ARBA" id="ARBA00022553"/>
    </source>
</evidence>
<feature type="region of interest" description="Disordered" evidence="6">
    <location>
        <begin position="411"/>
        <end position="458"/>
    </location>
</feature>
<feature type="domain" description="A kinase-anchoring proteins AKAP-5 and AKAP-12 calmodulin (CaM)-binding" evidence="7">
    <location>
        <begin position="581"/>
        <end position="601"/>
    </location>
</feature>
<feature type="compositionally biased region" description="Basic and acidic residues" evidence="6">
    <location>
        <begin position="1119"/>
        <end position="1134"/>
    </location>
</feature>
<keyword evidence="4" id="KW-0472">Membrane</keyword>
<feature type="region of interest" description="Disordered" evidence="6">
    <location>
        <begin position="345"/>
        <end position="383"/>
    </location>
</feature>
<dbReference type="PANTHER" id="PTHR23209:SF4">
    <property type="entry name" value="A-KINASE ANCHOR PROTEIN 12"/>
    <property type="match status" value="1"/>
</dbReference>
<dbReference type="GO" id="GO:0010739">
    <property type="term" value="P:positive regulation of protein kinase A signaling"/>
    <property type="evidence" value="ECO:0007669"/>
    <property type="project" value="InterPro"/>
</dbReference>
<dbReference type="GO" id="GO:0007165">
    <property type="term" value="P:signal transduction"/>
    <property type="evidence" value="ECO:0007669"/>
    <property type="project" value="TreeGrafter"/>
</dbReference>
<keyword evidence="3" id="KW-0112">Calmodulin-binding</keyword>
<dbReference type="PANTHER" id="PTHR23209">
    <property type="entry name" value="A-KINASE ANCHOR PROTEIN 12"/>
    <property type="match status" value="1"/>
</dbReference>
<feature type="compositionally biased region" description="Basic and acidic residues" evidence="6">
    <location>
        <begin position="1030"/>
        <end position="1067"/>
    </location>
</feature>
<dbReference type="InterPro" id="IPR028540">
    <property type="entry name" value="AKAP12"/>
</dbReference>
<evidence type="ECO:0000256" key="3">
    <source>
        <dbReference type="ARBA" id="ARBA00022860"/>
    </source>
</evidence>
<evidence type="ECO:0000256" key="4">
    <source>
        <dbReference type="ARBA" id="ARBA00023136"/>
    </source>
</evidence>
<dbReference type="OrthoDB" id="8931760at2759"/>
<feature type="compositionally biased region" description="Acidic residues" evidence="6">
    <location>
        <begin position="488"/>
        <end position="516"/>
    </location>
</feature>
<dbReference type="AlphaFoldDB" id="A0A8C9RSS2"/>
<feature type="compositionally biased region" description="Basic and acidic residues" evidence="6">
    <location>
        <begin position="132"/>
        <end position="160"/>
    </location>
</feature>
<feature type="compositionally biased region" description="Basic and acidic residues" evidence="6">
    <location>
        <begin position="549"/>
        <end position="576"/>
    </location>
</feature>
<feature type="region of interest" description="Disordered" evidence="6">
    <location>
        <begin position="482"/>
        <end position="634"/>
    </location>
</feature>
<keyword evidence="5" id="KW-0449">Lipoprotein</keyword>
<evidence type="ECO:0000256" key="6">
    <source>
        <dbReference type="SAM" id="MobiDB-lite"/>
    </source>
</evidence>
<reference evidence="8 9" key="1">
    <citation type="submission" date="2019-04" db="EMBL/GenBank/DDBJ databases">
        <authorList>
            <consortium name="Wellcome Sanger Institute Data Sharing"/>
        </authorList>
    </citation>
    <scope>NUCLEOTIDE SEQUENCE [LARGE SCALE GENOMIC DNA]</scope>
</reference>
<dbReference type="GO" id="GO:0005516">
    <property type="term" value="F:calmodulin binding"/>
    <property type="evidence" value="ECO:0007669"/>
    <property type="project" value="UniProtKB-KW"/>
</dbReference>
<feature type="compositionally biased region" description="Basic and acidic residues" evidence="6">
    <location>
        <begin position="88"/>
        <end position="110"/>
    </location>
</feature>
<protein>
    <submittedName>
        <fullName evidence="8">A-kinase anchor protein 12-like</fullName>
    </submittedName>
</protein>
<feature type="region of interest" description="Disordered" evidence="6">
    <location>
        <begin position="80"/>
        <end position="118"/>
    </location>
</feature>
<feature type="compositionally biased region" description="Low complexity" evidence="6">
    <location>
        <begin position="620"/>
        <end position="634"/>
    </location>
</feature>
<dbReference type="GeneTree" id="ENSGT00730000111244"/>
<name>A0A8C9RSS2_SCLFO</name>
<gene>
    <name evidence="8" type="primary">akap12a</name>
</gene>
<reference evidence="8" key="3">
    <citation type="submission" date="2025-09" db="UniProtKB">
        <authorList>
            <consortium name="Ensembl"/>
        </authorList>
    </citation>
    <scope>IDENTIFICATION</scope>
</reference>
<feature type="region of interest" description="Disordered" evidence="6">
    <location>
        <begin position="1030"/>
        <end position="1074"/>
    </location>
</feature>
<comment type="subcellular location">
    <subcellularLocation>
        <location evidence="1">Membrane</location>
        <topology evidence="1">Lipid-anchor</topology>
    </subcellularLocation>
</comment>
<dbReference type="GO" id="GO:0090036">
    <property type="term" value="P:regulation of protein kinase C signaling"/>
    <property type="evidence" value="ECO:0007669"/>
    <property type="project" value="InterPro"/>
</dbReference>
<keyword evidence="9" id="KW-1185">Reference proteome</keyword>
<dbReference type="PROSITE" id="PS51893">
    <property type="entry name" value="AKAP_CAM_BD"/>
    <property type="match status" value="1"/>
</dbReference>
<feature type="compositionally biased region" description="Acidic residues" evidence="6">
    <location>
        <begin position="257"/>
        <end position="268"/>
    </location>
</feature>
<feature type="region of interest" description="Disordered" evidence="6">
    <location>
        <begin position="131"/>
        <end position="323"/>
    </location>
</feature>
<dbReference type="InterPro" id="IPR001573">
    <property type="entry name" value="AKAP_WSK"/>
</dbReference>
<proteinExistence type="predicted"/>
<feature type="compositionally biased region" description="Polar residues" evidence="6">
    <location>
        <begin position="213"/>
        <end position="232"/>
    </location>
</feature>
<dbReference type="GO" id="GO:0016020">
    <property type="term" value="C:membrane"/>
    <property type="evidence" value="ECO:0007669"/>
    <property type="project" value="UniProtKB-SubCell"/>
</dbReference>
<accession>A0A8C9RSS2</accession>
<dbReference type="GO" id="GO:0005737">
    <property type="term" value="C:cytoplasm"/>
    <property type="evidence" value="ECO:0007669"/>
    <property type="project" value="TreeGrafter"/>
</dbReference>